<accession>A0ACC3CC90</accession>
<evidence type="ECO:0000313" key="1">
    <source>
        <dbReference type="EMBL" id="KAK1867575.1"/>
    </source>
</evidence>
<keyword evidence="2" id="KW-1185">Reference proteome</keyword>
<name>A0ACC3CC90_PYRYE</name>
<proteinExistence type="predicted"/>
<gene>
    <name evidence="1" type="ORF">I4F81_010081</name>
</gene>
<sequence length="339" mass="35878">MDRQSRRYDRPATAGSPSSKRWVSFLKRGLLTRLPDAPLLSSEGGGEHGGATLAADAADGRGMELSELALYRGRLYAPDDRTGVLFEVLSPRGGLPHPHGGPTPGRAPSVTRRTVLADGDGESATAFKAEWMGVKRGELIIGGHGREVTAPSDGTAVRSRGPLWVKVLSKDMTVSHVDWTDPYNAMREAAGAPFPGYLLHEAGRWSDVRGRWLFLPRRHSVAPFDPVSVERLGWNGAVTADEGFGHVAITRLGGVPHAADGDDERGFSSFAFVPGSGDRHVLAIRTVEREGGGEAGGAAGAGDVESYISVLDTAEGAAGPALLPETRIGPVKYEGVEFL</sequence>
<evidence type="ECO:0000313" key="2">
    <source>
        <dbReference type="Proteomes" id="UP000798662"/>
    </source>
</evidence>
<dbReference type="EMBL" id="CM020620">
    <property type="protein sequence ID" value="KAK1867575.1"/>
    <property type="molecule type" value="Genomic_DNA"/>
</dbReference>
<protein>
    <submittedName>
        <fullName evidence="1">Uncharacterized protein</fullName>
    </submittedName>
</protein>
<comment type="caution">
    <text evidence="1">The sequence shown here is derived from an EMBL/GenBank/DDBJ whole genome shotgun (WGS) entry which is preliminary data.</text>
</comment>
<reference evidence="1" key="1">
    <citation type="submission" date="2019-11" db="EMBL/GenBank/DDBJ databases">
        <title>Nori genome reveals adaptations in red seaweeds to the harsh intertidal environment.</title>
        <authorList>
            <person name="Wang D."/>
            <person name="Mao Y."/>
        </authorList>
    </citation>
    <scope>NUCLEOTIDE SEQUENCE</scope>
    <source>
        <tissue evidence="1">Gametophyte</tissue>
    </source>
</reference>
<organism evidence="1 2">
    <name type="scientific">Pyropia yezoensis</name>
    <name type="common">Susabi-nori</name>
    <name type="synonym">Porphyra yezoensis</name>
    <dbReference type="NCBI Taxonomy" id="2788"/>
    <lineage>
        <taxon>Eukaryota</taxon>
        <taxon>Rhodophyta</taxon>
        <taxon>Bangiophyceae</taxon>
        <taxon>Bangiales</taxon>
        <taxon>Bangiaceae</taxon>
        <taxon>Pyropia</taxon>
    </lineage>
</organism>
<dbReference type="Proteomes" id="UP000798662">
    <property type="component" value="Chromosome 3"/>
</dbReference>